<accession>A0A8H8CE77</accession>
<feature type="region of interest" description="Disordered" evidence="1">
    <location>
        <begin position="15"/>
        <end position="90"/>
    </location>
</feature>
<protein>
    <submittedName>
        <fullName evidence="2">Uncharacterized protein</fullName>
    </submittedName>
</protein>
<gene>
    <name evidence="2" type="ORF">JR316_012644</name>
</gene>
<dbReference type="EMBL" id="JAFIQS010000019">
    <property type="protein sequence ID" value="KAG5162321.1"/>
    <property type="molecule type" value="Genomic_DNA"/>
</dbReference>
<feature type="compositionally biased region" description="Basic and acidic residues" evidence="1">
    <location>
        <begin position="126"/>
        <end position="136"/>
    </location>
</feature>
<feature type="compositionally biased region" description="Polar residues" evidence="1">
    <location>
        <begin position="137"/>
        <end position="151"/>
    </location>
</feature>
<evidence type="ECO:0000313" key="2">
    <source>
        <dbReference type="EMBL" id="KAG5162321.1"/>
    </source>
</evidence>
<feature type="compositionally biased region" description="Pro residues" evidence="1">
    <location>
        <begin position="157"/>
        <end position="180"/>
    </location>
</feature>
<proteinExistence type="predicted"/>
<comment type="caution">
    <text evidence="2">The sequence shown here is derived from an EMBL/GenBank/DDBJ whole genome shotgun (WGS) entry which is preliminary data.</text>
</comment>
<name>A0A8H8CE77_PSICU</name>
<reference evidence="2" key="1">
    <citation type="submission" date="2021-02" db="EMBL/GenBank/DDBJ databases">
        <title>Psilocybe cubensis genome.</title>
        <authorList>
            <person name="Mckernan K.J."/>
            <person name="Crawford S."/>
            <person name="Trippe A."/>
            <person name="Kane L.T."/>
            <person name="Mclaughlin S."/>
        </authorList>
    </citation>
    <scope>NUCLEOTIDE SEQUENCE [LARGE SCALE GENOMIC DNA]</scope>
    <source>
        <strain evidence="2">MGC-MH-2018</strain>
    </source>
</reference>
<evidence type="ECO:0000256" key="1">
    <source>
        <dbReference type="SAM" id="MobiDB-lite"/>
    </source>
</evidence>
<dbReference type="AlphaFoldDB" id="A0A8H8CE77"/>
<feature type="compositionally biased region" description="Polar residues" evidence="1">
    <location>
        <begin position="46"/>
        <end position="56"/>
    </location>
</feature>
<feature type="compositionally biased region" description="Polar residues" evidence="1">
    <location>
        <begin position="74"/>
        <end position="89"/>
    </location>
</feature>
<organism evidence="2">
    <name type="scientific">Psilocybe cubensis</name>
    <name type="common">Psychedelic mushroom</name>
    <name type="synonym">Stropharia cubensis</name>
    <dbReference type="NCBI Taxonomy" id="181762"/>
    <lineage>
        <taxon>Eukaryota</taxon>
        <taxon>Fungi</taxon>
        <taxon>Dikarya</taxon>
        <taxon>Basidiomycota</taxon>
        <taxon>Agaricomycotina</taxon>
        <taxon>Agaricomycetes</taxon>
        <taxon>Agaricomycetidae</taxon>
        <taxon>Agaricales</taxon>
        <taxon>Agaricineae</taxon>
        <taxon>Strophariaceae</taxon>
        <taxon>Psilocybe</taxon>
    </lineage>
</organism>
<sequence length="280" mass="30239">MSEISFSLHEWSFSMPKNNPISLESAYHDTPAPRYPADDPSPPSWPQQTTYHSLLSQVHELPRPNAQKMPAPSQIPSVPNGSTLSSLSNALDFPPHPNILVTSIPNVTVSASSPQNPMAQAPASRINERGSKEPESQRPTVPQHTVSQPPISSRPLAPRPLAPRPLAPPSLPQFKAPPPSSRSSKTGPFTAADPQYPKLVANFSHPDDILSTMGLNLRASSLPGFIDGISTTTKQLLDVACGIVTAAATGDLLANDMHSRRFTSHSPARAVTFYHTEHRR</sequence>
<feature type="region of interest" description="Disordered" evidence="1">
    <location>
        <begin position="111"/>
        <end position="193"/>
    </location>
</feature>